<evidence type="ECO:0000256" key="3">
    <source>
        <dbReference type="ARBA" id="ARBA00023002"/>
    </source>
</evidence>
<dbReference type="InterPro" id="IPR036188">
    <property type="entry name" value="FAD/NAD-bd_sf"/>
</dbReference>
<dbReference type="SUPFAM" id="SSF51905">
    <property type="entry name" value="FAD/NAD(P)-binding domain"/>
    <property type="match status" value="1"/>
</dbReference>
<dbReference type="InterPro" id="IPR006076">
    <property type="entry name" value="FAD-dep_OxRdtase"/>
</dbReference>
<dbReference type="EC" id="1.4.3.19" evidence="5"/>
<dbReference type="Gene3D" id="3.30.9.10">
    <property type="entry name" value="D-Amino Acid Oxidase, subunit A, domain 2"/>
    <property type="match status" value="1"/>
</dbReference>
<dbReference type="EMBL" id="JBHTBW010000015">
    <property type="protein sequence ID" value="MFC7440587.1"/>
    <property type="molecule type" value="Genomic_DNA"/>
</dbReference>
<dbReference type="SUPFAM" id="SSF54373">
    <property type="entry name" value="FAD-linked reductases, C-terminal domain"/>
    <property type="match status" value="1"/>
</dbReference>
<evidence type="ECO:0000256" key="2">
    <source>
        <dbReference type="ARBA" id="ARBA00022977"/>
    </source>
</evidence>
<comment type="caution">
    <text evidence="7">The sequence shown here is derived from an EMBL/GenBank/DDBJ whole genome shotgun (WGS) entry which is preliminary data.</text>
</comment>
<comment type="catalytic activity">
    <reaction evidence="4">
        <text>glycine + O2 + H2O = glyoxylate + H2O2 + NH4(+)</text>
        <dbReference type="Rhea" id="RHEA:11532"/>
        <dbReference type="ChEBI" id="CHEBI:15377"/>
        <dbReference type="ChEBI" id="CHEBI:15379"/>
        <dbReference type="ChEBI" id="CHEBI:16240"/>
        <dbReference type="ChEBI" id="CHEBI:28938"/>
        <dbReference type="ChEBI" id="CHEBI:36655"/>
        <dbReference type="ChEBI" id="CHEBI:57305"/>
        <dbReference type="EC" id="1.4.3.19"/>
    </reaction>
</comment>
<dbReference type="Pfam" id="PF01266">
    <property type="entry name" value="DAO"/>
    <property type="match status" value="1"/>
</dbReference>
<dbReference type="Proteomes" id="UP001596500">
    <property type="component" value="Unassembled WGS sequence"/>
</dbReference>
<organism evidence="7 8">
    <name type="scientific">Laceyella putida</name>
    <dbReference type="NCBI Taxonomy" id="110101"/>
    <lineage>
        <taxon>Bacteria</taxon>
        <taxon>Bacillati</taxon>
        <taxon>Bacillota</taxon>
        <taxon>Bacilli</taxon>
        <taxon>Bacillales</taxon>
        <taxon>Thermoactinomycetaceae</taxon>
        <taxon>Laceyella</taxon>
    </lineage>
</organism>
<name>A0ABW2RHX4_9BACL</name>
<evidence type="ECO:0000313" key="8">
    <source>
        <dbReference type="Proteomes" id="UP001596500"/>
    </source>
</evidence>
<dbReference type="PANTHER" id="PTHR13847">
    <property type="entry name" value="SARCOSINE DEHYDROGENASE-RELATED"/>
    <property type="match status" value="1"/>
</dbReference>
<proteinExistence type="predicted"/>
<dbReference type="PANTHER" id="PTHR13847:SF289">
    <property type="entry name" value="GLYCINE OXIDASE"/>
    <property type="match status" value="1"/>
</dbReference>
<evidence type="ECO:0000259" key="6">
    <source>
        <dbReference type="Pfam" id="PF01266"/>
    </source>
</evidence>
<evidence type="ECO:0000256" key="4">
    <source>
        <dbReference type="ARBA" id="ARBA00049872"/>
    </source>
</evidence>
<evidence type="ECO:0000256" key="1">
    <source>
        <dbReference type="ARBA" id="ARBA00004948"/>
    </source>
</evidence>
<reference evidence="8" key="1">
    <citation type="journal article" date="2019" name="Int. J. Syst. Evol. Microbiol.">
        <title>The Global Catalogue of Microorganisms (GCM) 10K type strain sequencing project: providing services to taxonomists for standard genome sequencing and annotation.</title>
        <authorList>
            <consortium name="The Broad Institute Genomics Platform"/>
            <consortium name="The Broad Institute Genome Sequencing Center for Infectious Disease"/>
            <person name="Wu L."/>
            <person name="Ma J."/>
        </authorList>
    </citation>
    <scope>NUCLEOTIDE SEQUENCE [LARGE SCALE GENOMIC DNA]</scope>
    <source>
        <strain evidence="8">CGMCC 1.12942</strain>
    </source>
</reference>
<dbReference type="RefSeq" id="WP_379863869.1">
    <property type="nucleotide sequence ID" value="NZ_JBHTBW010000015.1"/>
</dbReference>
<dbReference type="GO" id="GO:0043799">
    <property type="term" value="F:glycine oxidase activity"/>
    <property type="evidence" value="ECO:0007669"/>
    <property type="project" value="UniProtKB-EC"/>
</dbReference>
<keyword evidence="8" id="KW-1185">Reference proteome</keyword>
<evidence type="ECO:0000313" key="7">
    <source>
        <dbReference type="EMBL" id="MFC7440587.1"/>
    </source>
</evidence>
<protein>
    <recommendedName>
        <fullName evidence="5">glycine oxidase</fullName>
        <ecNumber evidence="5">1.4.3.19</ecNumber>
    </recommendedName>
</protein>
<keyword evidence="2" id="KW-0784">Thiamine biosynthesis</keyword>
<keyword evidence="3 7" id="KW-0560">Oxidoreductase</keyword>
<sequence length="376" mass="41369">MHTNVLIIGGGVMGCSIAYHLAKRGIKSTLIERDAVGSHASSAAAGMLGAQVEMEHPGPLTDFCLQSRSMFPALQVELLERTGVDIELNRAGLLKLACSDEDVQRLRLRQTWQTAYGQTARWLEREDCLELEPCLHPDVRGALSLPDDWQVSAPKLTQALAFAARNLGVAVMEQTEVKAIGRQSDRLWRVDTTAGSWIAERIVITTGAWSRFISQALGWELPMTPVKGETMALRPKKSLFRRTLFGPDCYLVPKANGEIIVGATERVGEWEEEVAAEAVMWLLRSAFKLVPELRGSLLVRSWAGLRPRTHDALPYIGRLGDLDNIVVATGHYRNGILLSAATGDAVARLILGETVPELAAFSPNRLWQLQEKEGSE</sequence>
<accession>A0ABW2RHX4</accession>
<gene>
    <name evidence="7" type="primary">thiO</name>
    <name evidence="7" type="ORF">ACFQNG_05435</name>
</gene>
<dbReference type="Gene3D" id="3.50.50.60">
    <property type="entry name" value="FAD/NAD(P)-binding domain"/>
    <property type="match status" value="1"/>
</dbReference>
<dbReference type="NCBIfam" id="TIGR02352">
    <property type="entry name" value="thiamin_ThiO"/>
    <property type="match status" value="1"/>
</dbReference>
<dbReference type="InterPro" id="IPR012727">
    <property type="entry name" value="Gly_oxidase_ThiO"/>
</dbReference>
<comment type="pathway">
    <text evidence="1">Cofactor biosynthesis; thiamine diphosphate biosynthesis.</text>
</comment>
<feature type="domain" description="FAD dependent oxidoreductase" evidence="6">
    <location>
        <begin position="5"/>
        <end position="349"/>
    </location>
</feature>
<evidence type="ECO:0000256" key="5">
    <source>
        <dbReference type="ARBA" id="ARBA00050018"/>
    </source>
</evidence>